<proteinExistence type="inferred from homology"/>
<dbReference type="EMBL" id="ACJM01000021">
    <property type="protein sequence ID" value="EEG76271.1"/>
    <property type="molecule type" value="Genomic_DNA"/>
</dbReference>
<gene>
    <name evidence="5" type="ORF">DealDRAFT_2897</name>
</gene>
<dbReference type="eggNOG" id="COG3682">
    <property type="taxonomic scope" value="Bacteria"/>
</dbReference>
<dbReference type="Proteomes" id="UP000006443">
    <property type="component" value="Unassembled WGS sequence"/>
</dbReference>
<dbReference type="PIRSF" id="PIRSF019455">
    <property type="entry name" value="CopR_AtkY"/>
    <property type="match status" value="1"/>
</dbReference>
<accession>C0GK88</accession>
<dbReference type="Gene3D" id="1.10.10.10">
    <property type="entry name" value="Winged helix-like DNA-binding domain superfamily/Winged helix DNA-binding domain"/>
    <property type="match status" value="1"/>
</dbReference>
<comment type="caution">
    <text evidence="5">The sequence shown here is derived from an EMBL/GenBank/DDBJ whole genome shotgun (WGS) entry which is preliminary data.</text>
</comment>
<evidence type="ECO:0000256" key="1">
    <source>
        <dbReference type="ARBA" id="ARBA00011046"/>
    </source>
</evidence>
<dbReference type="AlphaFoldDB" id="C0GK88"/>
<dbReference type="GO" id="GO:0003677">
    <property type="term" value="F:DNA binding"/>
    <property type="evidence" value="ECO:0007669"/>
    <property type="project" value="UniProtKB-KW"/>
</dbReference>
<protein>
    <submittedName>
        <fullName evidence="5">Transcriptional repressor, CopY family</fullName>
    </submittedName>
</protein>
<dbReference type="RefSeq" id="WP_008518741.1">
    <property type="nucleotide sequence ID" value="NZ_ACJM01000021.1"/>
</dbReference>
<dbReference type="InterPro" id="IPR036390">
    <property type="entry name" value="WH_DNA-bd_sf"/>
</dbReference>
<reference evidence="5 6" key="1">
    <citation type="submission" date="2009-02" db="EMBL/GenBank/DDBJ databases">
        <title>Sequencing of the draft genome and assembly of Dethiobacter alkaliphilus AHT 1.</title>
        <authorList>
            <consortium name="US DOE Joint Genome Institute (JGI-PGF)"/>
            <person name="Lucas S."/>
            <person name="Copeland A."/>
            <person name="Lapidus A."/>
            <person name="Glavina del Rio T."/>
            <person name="Dalin E."/>
            <person name="Tice H."/>
            <person name="Bruce D."/>
            <person name="Goodwin L."/>
            <person name="Pitluck S."/>
            <person name="Larimer F."/>
            <person name="Land M.L."/>
            <person name="Hauser L."/>
            <person name="Muyzer G."/>
        </authorList>
    </citation>
    <scope>NUCLEOTIDE SEQUENCE [LARGE SCALE GENOMIC DNA]</scope>
    <source>
        <strain evidence="5 6">AHT 1</strain>
    </source>
</reference>
<dbReference type="GO" id="GO:0045892">
    <property type="term" value="P:negative regulation of DNA-templated transcription"/>
    <property type="evidence" value="ECO:0007669"/>
    <property type="project" value="InterPro"/>
</dbReference>
<organism evidence="5 6">
    <name type="scientific">Dethiobacter alkaliphilus AHT 1</name>
    <dbReference type="NCBI Taxonomy" id="555088"/>
    <lineage>
        <taxon>Bacteria</taxon>
        <taxon>Bacillati</taxon>
        <taxon>Bacillota</taxon>
        <taxon>Dethiobacteria</taxon>
        <taxon>Dethiobacterales</taxon>
        <taxon>Dethiobacteraceae</taxon>
        <taxon>Dethiobacter</taxon>
    </lineage>
</organism>
<dbReference type="InterPro" id="IPR036388">
    <property type="entry name" value="WH-like_DNA-bd_sf"/>
</dbReference>
<keyword evidence="4" id="KW-0804">Transcription</keyword>
<evidence type="ECO:0000256" key="2">
    <source>
        <dbReference type="ARBA" id="ARBA00023015"/>
    </source>
</evidence>
<dbReference type="Pfam" id="PF03965">
    <property type="entry name" value="Penicillinase_R"/>
    <property type="match status" value="1"/>
</dbReference>
<dbReference type="STRING" id="555088.DealDRAFT_2897"/>
<sequence>MKIAQQISDAELEVMKVLWELGQATSSQIVACLSENTDWKPKTIQTLITRLAAKGAVAAEKTESKAYLYTPLISEEEFKSYANHSFLHKIYDGSVKMMLASFVKEQKISKAEIESLKKLLDEEE</sequence>
<evidence type="ECO:0000256" key="4">
    <source>
        <dbReference type="ARBA" id="ARBA00023163"/>
    </source>
</evidence>
<dbReference type="OrthoDB" id="1849040at2"/>
<evidence type="ECO:0000256" key="3">
    <source>
        <dbReference type="ARBA" id="ARBA00023125"/>
    </source>
</evidence>
<evidence type="ECO:0000313" key="5">
    <source>
        <dbReference type="EMBL" id="EEG76271.1"/>
    </source>
</evidence>
<dbReference type="SUPFAM" id="SSF46785">
    <property type="entry name" value="Winged helix' DNA-binding domain"/>
    <property type="match status" value="1"/>
</dbReference>
<dbReference type="InterPro" id="IPR005650">
    <property type="entry name" value="BlaI_family"/>
</dbReference>
<keyword evidence="3" id="KW-0238">DNA-binding</keyword>
<comment type="similarity">
    <text evidence="1">Belongs to the BlaI transcriptional regulatory family.</text>
</comment>
<name>C0GK88_DETAL</name>
<keyword evidence="2" id="KW-0805">Transcription regulation</keyword>
<keyword evidence="6" id="KW-1185">Reference proteome</keyword>
<dbReference type="Gene3D" id="1.10.4040.10">
    <property type="entry name" value="Penicillinase repressor domain"/>
    <property type="match status" value="1"/>
</dbReference>
<evidence type="ECO:0000313" key="6">
    <source>
        <dbReference type="Proteomes" id="UP000006443"/>
    </source>
</evidence>